<dbReference type="STRING" id="747525.W4KBM3"/>
<accession>W4KBM3</accession>
<name>W4KBM3_HETIT</name>
<organism evidence="2 3">
    <name type="scientific">Heterobasidion irregulare (strain TC 32-1)</name>
    <dbReference type="NCBI Taxonomy" id="747525"/>
    <lineage>
        <taxon>Eukaryota</taxon>
        <taxon>Fungi</taxon>
        <taxon>Dikarya</taxon>
        <taxon>Basidiomycota</taxon>
        <taxon>Agaricomycotina</taxon>
        <taxon>Agaricomycetes</taxon>
        <taxon>Russulales</taxon>
        <taxon>Bondarzewiaceae</taxon>
        <taxon>Heterobasidion</taxon>
        <taxon>Heterobasidion annosum species complex</taxon>
    </lineage>
</organism>
<feature type="region of interest" description="Disordered" evidence="1">
    <location>
        <begin position="63"/>
        <end position="93"/>
    </location>
</feature>
<dbReference type="HOGENOM" id="CLU_900353_0_0_1"/>
<feature type="compositionally biased region" description="Basic and acidic residues" evidence="1">
    <location>
        <begin position="74"/>
        <end position="93"/>
    </location>
</feature>
<dbReference type="InParanoid" id="W4KBM3"/>
<evidence type="ECO:0000256" key="1">
    <source>
        <dbReference type="SAM" id="MobiDB-lite"/>
    </source>
</evidence>
<evidence type="ECO:0000313" key="3">
    <source>
        <dbReference type="Proteomes" id="UP000030671"/>
    </source>
</evidence>
<dbReference type="EMBL" id="KI925457">
    <property type="protein sequence ID" value="ETW83247.1"/>
    <property type="molecule type" value="Genomic_DNA"/>
</dbReference>
<dbReference type="KEGG" id="hir:HETIRDRAFT_409136"/>
<proteinExistence type="predicted"/>
<dbReference type="GeneID" id="20672753"/>
<dbReference type="OrthoDB" id="3222645at2759"/>
<feature type="compositionally biased region" description="Polar residues" evidence="1">
    <location>
        <begin position="127"/>
        <end position="141"/>
    </location>
</feature>
<dbReference type="eggNOG" id="ENOG502RBQD">
    <property type="taxonomic scope" value="Eukaryota"/>
</dbReference>
<gene>
    <name evidence="2" type="ORF">HETIRDRAFT_409136</name>
</gene>
<reference evidence="2 3" key="1">
    <citation type="journal article" date="2012" name="New Phytol.">
        <title>Insight into trade-off between wood decay and parasitism from the genome of a fungal forest pathogen.</title>
        <authorList>
            <person name="Olson A."/>
            <person name="Aerts A."/>
            <person name="Asiegbu F."/>
            <person name="Belbahri L."/>
            <person name="Bouzid O."/>
            <person name="Broberg A."/>
            <person name="Canback B."/>
            <person name="Coutinho P.M."/>
            <person name="Cullen D."/>
            <person name="Dalman K."/>
            <person name="Deflorio G."/>
            <person name="van Diepen L.T."/>
            <person name="Dunand C."/>
            <person name="Duplessis S."/>
            <person name="Durling M."/>
            <person name="Gonthier P."/>
            <person name="Grimwood J."/>
            <person name="Fossdal C.G."/>
            <person name="Hansson D."/>
            <person name="Henrissat B."/>
            <person name="Hietala A."/>
            <person name="Himmelstrand K."/>
            <person name="Hoffmeister D."/>
            <person name="Hogberg N."/>
            <person name="James T.Y."/>
            <person name="Karlsson M."/>
            <person name="Kohler A."/>
            <person name="Kues U."/>
            <person name="Lee Y.H."/>
            <person name="Lin Y.C."/>
            <person name="Lind M."/>
            <person name="Lindquist E."/>
            <person name="Lombard V."/>
            <person name="Lucas S."/>
            <person name="Lunden K."/>
            <person name="Morin E."/>
            <person name="Murat C."/>
            <person name="Park J."/>
            <person name="Raffaello T."/>
            <person name="Rouze P."/>
            <person name="Salamov A."/>
            <person name="Schmutz J."/>
            <person name="Solheim H."/>
            <person name="Stahlberg J."/>
            <person name="Velez H."/>
            <person name="de Vries R.P."/>
            <person name="Wiebenga A."/>
            <person name="Woodward S."/>
            <person name="Yakovlev I."/>
            <person name="Garbelotto M."/>
            <person name="Martin F."/>
            <person name="Grigoriev I.V."/>
            <person name="Stenlid J."/>
        </authorList>
    </citation>
    <scope>NUCLEOTIDE SEQUENCE [LARGE SCALE GENOMIC DNA]</scope>
    <source>
        <strain evidence="2 3">TC 32-1</strain>
    </source>
</reference>
<dbReference type="Proteomes" id="UP000030671">
    <property type="component" value="Unassembled WGS sequence"/>
</dbReference>
<dbReference type="RefSeq" id="XP_009545522.1">
    <property type="nucleotide sequence ID" value="XM_009547227.1"/>
</dbReference>
<evidence type="ECO:0000313" key="2">
    <source>
        <dbReference type="EMBL" id="ETW83247.1"/>
    </source>
</evidence>
<protein>
    <submittedName>
        <fullName evidence="2">Uncharacterized protein</fullName>
    </submittedName>
</protein>
<dbReference type="AlphaFoldDB" id="W4KBM3"/>
<feature type="region of interest" description="Disordered" evidence="1">
    <location>
        <begin position="123"/>
        <end position="149"/>
    </location>
</feature>
<keyword evidence="3" id="KW-1185">Reference proteome</keyword>
<sequence>MNSFWSLISHYLPSIRIYNDLEDSASDYDTYDDDTYELPTTNTYFPASPQPQGQRHDRIPVMDDHPATYNQNRHRWDPNGRGEARTDEDEGRHKKELEDLKTQVHTLHHQLVDLQSDLSSTKDELQFQRSSNSHLLSQNNRMESELEQARNARRTRFSEMQQLRASYADVSASMRTLETHNEELATLKSFLNKTDDYTGAQILQAVQDLNTEIVQLAAVVSEEFPLDRQKGDLSKESDFDIVRNSIGEGMLELLRECDHNGDPTVVQLAVQAWETWCCKQILDSFCFGLPPEISKFLNEVFREMQLVGM</sequence>